<evidence type="ECO:0000256" key="4">
    <source>
        <dbReference type="ARBA" id="ARBA00022692"/>
    </source>
</evidence>
<dbReference type="InterPro" id="IPR000515">
    <property type="entry name" value="MetI-like"/>
</dbReference>
<dbReference type="Gene3D" id="1.10.3720.10">
    <property type="entry name" value="MetI-like"/>
    <property type="match status" value="1"/>
</dbReference>
<evidence type="ECO:0000256" key="7">
    <source>
        <dbReference type="RuleBase" id="RU363032"/>
    </source>
</evidence>
<evidence type="ECO:0000256" key="2">
    <source>
        <dbReference type="ARBA" id="ARBA00022448"/>
    </source>
</evidence>
<keyword evidence="3" id="KW-1003">Cell membrane</keyword>
<feature type="transmembrane region" description="Helical" evidence="7">
    <location>
        <begin position="222"/>
        <end position="243"/>
    </location>
</feature>
<organism evidence="9 10">
    <name type="scientific">Rhizobium sullae</name>
    <name type="common">Rhizobium hedysari</name>
    <dbReference type="NCBI Taxonomy" id="50338"/>
    <lineage>
        <taxon>Bacteria</taxon>
        <taxon>Pseudomonadati</taxon>
        <taxon>Pseudomonadota</taxon>
        <taxon>Alphaproteobacteria</taxon>
        <taxon>Hyphomicrobiales</taxon>
        <taxon>Rhizobiaceae</taxon>
        <taxon>Rhizobium/Agrobacterium group</taxon>
        <taxon>Rhizobium</taxon>
    </lineage>
</organism>
<keyword evidence="5 7" id="KW-1133">Transmembrane helix</keyword>
<feature type="domain" description="ABC transmembrane type-1" evidence="8">
    <location>
        <begin position="60"/>
        <end position="244"/>
    </location>
</feature>
<dbReference type="AlphaFoldDB" id="A0A4R3PR94"/>
<feature type="transmembrane region" description="Helical" evidence="7">
    <location>
        <begin position="179"/>
        <end position="201"/>
    </location>
</feature>
<feature type="transmembrane region" description="Helical" evidence="7">
    <location>
        <begin position="68"/>
        <end position="88"/>
    </location>
</feature>
<keyword evidence="4 7" id="KW-0812">Transmembrane</keyword>
<keyword evidence="2 7" id="KW-0813">Transport</keyword>
<dbReference type="Proteomes" id="UP000294576">
    <property type="component" value="Unassembled WGS sequence"/>
</dbReference>
<reference evidence="9 10" key="1">
    <citation type="submission" date="2019-03" db="EMBL/GenBank/DDBJ databases">
        <title>Genomic Encyclopedia of Type Strains, Phase IV (KMG-V): Genome sequencing to study the core and pangenomes of soil and plant-associated prokaryotes.</title>
        <authorList>
            <person name="Whitman W."/>
        </authorList>
    </citation>
    <scope>NUCLEOTIDE SEQUENCE [LARGE SCALE GENOMIC DNA]</scope>
    <source>
        <strain evidence="9 10">Hc14</strain>
    </source>
</reference>
<dbReference type="PROSITE" id="PS50928">
    <property type="entry name" value="ABC_TM1"/>
    <property type="match status" value="1"/>
</dbReference>
<gene>
    <name evidence="9" type="ORF">EV132_13317</name>
</gene>
<protein>
    <submittedName>
        <fullName evidence="9">ABC-type nitrate/sulfonate/bicarbonate transport system permease component</fullName>
    </submittedName>
</protein>
<comment type="subcellular location">
    <subcellularLocation>
        <location evidence="1 7">Cell membrane</location>
        <topology evidence="1 7">Multi-pass membrane protein</topology>
    </subcellularLocation>
</comment>
<dbReference type="SUPFAM" id="SSF161098">
    <property type="entry name" value="MetI-like"/>
    <property type="match status" value="1"/>
</dbReference>
<evidence type="ECO:0000313" key="9">
    <source>
        <dbReference type="EMBL" id="TCU06074.1"/>
    </source>
</evidence>
<comment type="caution">
    <text evidence="9">The sequence shown here is derived from an EMBL/GenBank/DDBJ whole genome shotgun (WGS) entry which is preliminary data.</text>
</comment>
<dbReference type="PANTHER" id="PTHR30151">
    <property type="entry name" value="ALKANE SULFONATE ABC TRANSPORTER-RELATED, MEMBRANE SUBUNIT"/>
    <property type="match status" value="1"/>
</dbReference>
<name>A0A4R3PR94_RHISU</name>
<evidence type="ECO:0000256" key="1">
    <source>
        <dbReference type="ARBA" id="ARBA00004651"/>
    </source>
</evidence>
<evidence type="ECO:0000259" key="8">
    <source>
        <dbReference type="PROSITE" id="PS50928"/>
    </source>
</evidence>
<evidence type="ECO:0000313" key="10">
    <source>
        <dbReference type="Proteomes" id="UP000294576"/>
    </source>
</evidence>
<proteinExistence type="inferred from homology"/>
<dbReference type="GO" id="GO:0005886">
    <property type="term" value="C:plasma membrane"/>
    <property type="evidence" value="ECO:0007669"/>
    <property type="project" value="UniProtKB-SubCell"/>
</dbReference>
<dbReference type="Pfam" id="PF00528">
    <property type="entry name" value="BPD_transp_1"/>
    <property type="match status" value="1"/>
</dbReference>
<dbReference type="InterPro" id="IPR035906">
    <property type="entry name" value="MetI-like_sf"/>
</dbReference>
<dbReference type="RefSeq" id="WP_132568670.1">
    <property type="nucleotide sequence ID" value="NZ_SMBH01000033.1"/>
</dbReference>
<evidence type="ECO:0000256" key="5">
    <source>
        <dbReference type="ARBA" id="ARBA00022989"/>
    </source>
</evidence>
<dbReference type="GO" id="GO:0055085">
    <property type="term" value="P:transmembrane transport"/>
    <property type="evidence" value="ECO:0007669"/>
    <property type="project" value="InterPro"/>
</dbReference>
<feature type="transmembrane region" description="Helical" evidence="7">
    <location>
        <begin position="109"/>
        <end position="135"/>
    </location>
</feature>
<feature type="transmembrane region" description="Helical" evidence="7">
    <location>
        <begin position="7"/>
        <end position="25"/>
    </location>
</feature>
<accession>A0A4R3PR94</accession>
<sequence>MTDNRLIWRIGGFVFAALVVAIWQIRANLGLISPIYLPSPQRAMNSLINGFSNGLLLDRMMSTVERMIYGWGLASLLGVVLGSIIGISRAARSYLEPMLEYLRPMPASAVIPVMIPILGLTETMVLTVIGFAALWPTLLATIHGFSSIEPRLTEVARILKLSRAGFIWKIALPNALPDIIAGARISLTYALILSVVGEMLSGREGLGQFILSSARLFKAPDLFAGVMLLGLLGYLSAMLVAQLEKHLLKWRKT</sequence>
<dbReference type="CDD" id="cd06261">
    <property type="entry name" value="TM_PBP2"/>
    <property type="match status" value="1"/>
</dbReference>
<evidence type="ECO:0000256" key="6">
    <source>
        <dbReference type="ARBA" id="ARBA00023136"/>
    </source>
</evidence>
<dbReference type="EMBL" id="SMBH01000033">
    <property type="protein sequence ID" value="TCU06074.1"/>
    <property type="molecule type" value="Genomic_DNA"/>
</dbReference>
<comment type="similarity">
    <text evidence="7">Belongs to the binding-protein-dependent transport system permease family.</text>
</comment>
<keyword evidence="6 7" id="KW-0472">Membrane</keyword>
<dbReference type="PANTHER" id="PTHR30151:SF16">
    <property type="entry name" value="ABC TRANSPORTER PERMEASE PROTEIN"/>
    <property type="match status" value="1"/>
</dbReference>
<evidence type="ECO:0000256" key="3">
    <source>
        <dbReference type="ARBA" id="ARBA00022475"/>
    </source>
</evidence>